<evidence type="ECO:0000256" key="1">
    <source>
        <dbReference type="SAM" id="MobiDB-lite"/>
    </source>
</evidence>
<protein>
    <submittedName>
        <fullName evidence="2">Uncharacterized protein</fullName>
    </submittedName>
</protein>
<evidence type="ECO:0000313" key="3">
    <source>
        <dbReference type="Proteomes" id="UP001054837"/>
    </source>
</evidence>
<organism evidence="2 3">
    <name type="scientific">Caerostris darwini</name>
    <dbReference type="NCBI Taxonomy" id="1538125"/>
    <lineage>
        <taxon>Eukaryota</taxon>
        <taxon>Metazoa</taxon>
        <taxon>Ecdysozoa</taxon>
        <taxon>Arthropoda</taxon>
        <taxon>Chelicerata</taxon>
        <taxon>Arachnida</taxon>
        <taxon>Araneae</taxon>
        <taxon>Araneomorphae</taxon>
        <taxon>Entelegynae</taxon>
        <taxon>Araneoidea</taxon>
        <taxon>Araneidae</taxon>
        <taxon>Caerostris</taxon>
    </lineage>
</organism>
<dbReference type="AlphaFoldDB" id="A0AAV4QMC4"/>
<name>A0AAV4QMC4_9ARAC</name>
<dbReference type="EMBL" id="BPLQ01004536">
    <property type="protein sequence ID" value="GIY08628.1"/>
    <property type="molecule type" value="Genomic_DNA"/>
</dbReference>
<gene>
    <name evidence="2" type="ORF">CDAR_433241</name>
</gene>
<keyword evidence="3" id="KW-1185">Reference proteome</keyword>
<comment type="caution">
    <text evidence="2">The sequence shown here is derived from an EMBL/GenBank/DDBJ whole genome shotgun (WGS) entry which is preliminary data.</text>
</comment>
<sequence>MKKAKKCLKKLRKYVAILACEKSRPPDIRTAAAHVRGIHCGQPNDESVQISLRDHVTSSAKAMARARPRSSGDLLTLTPSKKTGT</sequence>
<feature type="region of interest" description="Disordered" evidence="1">
    <location>
        <begin position="59"/>
        <end position="85"/>
    </location>
</feature>
<reference evidence="2 3" key="1">
    <citation type="submission" date="2021-06" db="EMBL/GenBank/DDBJ databases">
        <title>Caerostris darwini draft genome.</title>
        <authorList>
            <person name="Kono N."/>
            <person name="Arakawa K."/>
        </authorList>
    </citation>
    <scope>NUCLEOTIDE SEQUENCE [LARGE SCALE GENOMIC DNA]</scope>
</reference>
<accession>A0AAV4QMC4</accession>
<proteinExistence type="predicted"/>
<evidence type="ECO:0000313" key="2">
    <source>
        <dbReference type="EMBL" id="GIY08628.1"/>
    </source>
</evidence>
<dbReference type="Proteomes" id="UP001054837">
    <property type="component" value="Unassembled WGS sequence"/>
</dbReference>